<evidence type="ECO:0000256" key="4">
    <source>
        <dbReference type="ARBA" id="ARBA00022438"/>
    </source>
</evidence>
<feature type="binding site" evidence="8">
    <location>
        <position position="272"/>
    </location>
    <ligand>
        <name>Mn(2+)</name>
        <dbReference type="ChEBI" id="CHEBI:29035"/>
        <label>1</label>
    </ligand>
</feature>
<dbReference type="Gene3D" id="3.40.220.10">
    <property type="entry name" value="Leucine Aminopeptidase, subunit E, domain 1"/>
    <property type="match status" value="1"/>
</dbReference>
<dbReference type="InterPro" id="IPR008283">
    <property type="entry name" value="Peptidase_M17_N"/>
</dbReference>
<dbReference type="PANTHER" id="PTHR11963">
    <property type="entry name" value="LEUCINE AMINOPEPTIDASE-RELATED"/>
    <property type="match status" value="1"/>
</dbReference>
<dbReference type="NCBIfam" id="NF002073">
    <property type="entry name" value="PRK00913.1-2"/>
    <property type="match status" value="1"/>
</dbReference>
<feature type="binding site" evidence="8">
    <location>
        <position position="267"/>
    </location>
    <ligand>
        <name>Mn(2+)</name>
        <dbReference type="ChEBI" id="CHEBI:29035"/>
        <label>2</label>
    </ligand>
</feature>
<dbReference type="Pfam" id="PF02789">
    <property type="entry name" value="Peptidase_M17_N"/>
    <property type="match status" value="1"/>
</dbReference>
<evidence type="ECO:0000256" key="7">
    <source>
        <dbReference type="ARBA" id="ARBA00049972"/>
    </source>
</evidence>
<feature type="active site" evidence="8">
    <location>
        <position position="279"/>
    </location>
</feature>
<keyword evidence="8" id="KW-0479">Metal-binding</keyword>
<evidence type="ECO:0000259" key="9">
    <source>
        <dbReference type="Pfam" id="PF00883"/>
    </source>
</evidence>
<dbReference type="SUPFAM" id="SSF52949">
    <property type="entry name" value="Macro domain-like"/>
    <property type="match status" value="1"/>
</dbReference>
<comment type="function">
    <text evidence="7 8">Presumably involved in the processing and regular turnover of intracellular proteins. Catalyzes the removal of unsubstituted N-terminal amino acids from various peptides.</text>
</comment>
<feature type="binding site" evidence="8">
    <location>
        <position position="351"/>
    </location>
    <ligand>
        <name>Mn(2+)</name>
        <dbReference type="ChEBI" id="CHEBI:29035"/>
        <label>2</label>
    </ligand>
</feature>
<keyword evidence="8" id="KW-0464">Manganese</keyword>
<evidence type="ECO:0000259" key="10">
    <source>
        <dbReference type="Pfam" id="PF02789"/>
    </source>
</evidence>
<dbReference type="Pfam" id="PF00883">
    <property type="entry name" value="Peptidase_M17"/>
    <property type="match status" value="1"/>
</dbReference>
<protein>
    <recommendedName>
        <fullName evidence="8">Probable cytosol aminopeptidase</fullName>
        <ecNumber evidence="8">3.4.11.1</ecNumber>
    </recommendedName>
    <alternativeName>
        <fullName evidence="8">Leucine aminopeptidase</fullName>
        <shortName evidence="8">LAP</shortName>
        <ecNumber evidence="8">3.4.11.10</ecNumber>
    </alternativeName>
    <alternativeName>
        <fullName evidence="8">Leucyl aminopeptidase</fullName>
    </alternativeName>
</protein>
<dbReference type="PANTHER" id="PTHR11963:SF23">
    <property type="entry name" value="CYTOSOL AMINOPEPTIDASE"/>
    <property type="match status" value="1"/>
</dbReference>
<keyword evidence="12" id="KW-1185">Reference proteome</keyword>
<accession>A0ABY4WII2</accession>
<dbReference type="NCBIfam" id="NF002074">
    <property type="entry name" value="PRK00913.1-4"/>
    <property type="match status" value="1"/>
</dbReference>
<feature type="domain" description="Peptidase M17 leucyl aminopeptidase N-terminal" evidence="10">
    <location>
        <begin position="21"/>
        <end position="146"/>
    </location>
</feature>
<evidence type="ECO:0000256" key="1">
    <source>
        <dbReference type="ARBA" id="ARBA00000135"/>
    </source>
</evidence>
<evidence type="ECO:0000313" key="11">
    <source>
        <dbReference type="EMBL" id="USG66858.1"/>
    </source>
</evidence>
<feature type="domain" description="Cytosol aminopeptidase" evidence="9">
    <location>
        <begin position="185"/>
        <end position="490"/>
    </location>
</feature>
<feature type="binding site" evidence="8">
    <location>
        <position position="351"/>
    </location>
    <ligand>
        <name>Mn(2+)</name>
        <dbReference type="ChEBI" id="CHEBI:29035"/>
        <label>1</label>
    </ligand>
</feature>
<evidence type="ECO:0000256" key="8">
    <source>
        <dbReference type="HAMAP-Rule" id="MF_00181"/>
    </source>
</evidence>
<keyword evidence="4 8" id="KW-0031">Aminopeptidase</keyword>
<evidence type="ECO:0000256" key="3">
    <source>
        <dbReference type="ARBA" id="ARBA00009528"/>
    </source>
</evidence>
<dbReference type="EMBL" id="CP098755">
    <property type="protein sequence ID" value="USG66858.1"/>
    <property type="molecule type" value="Genomic_DNA"/>
</dbReference>
<evidence type="ECO:0000313" key="12">
    <source>
        <dbReference type="Proteomes" id="UP001056500"/>
    </source>
</evidence>
<comment type="cofactor">
    <cofactor evidence="8">
        <name>Mn(2+)</name>
        <dbReference type="ChEBI" id="CHEBI:29035"/>
    </cofactor>
    <text evidence="8">Binds 2 manganese ions per subunit.</text>
</comment>
<gene>
    <name evidence="8" type="primary">pepA</name>
    <name evidence="11" type="ORF">NDK47_06045</name>
</gene>
<feature type="binding site" evidence="8">
    <location>
        <position position="272"/>
    </location>
    <ligand>
        <name>Mn(2+)</name>
        <dbReference type="ChEBI" id="CHEBI:29035"/>
        <label>2</label>
    </ligand>
</feature>
<dbReference type="GO" id="GO:0004177">
    <property type="term" value="F:aminopeptidase activity"/>
    <property type="evidence" value="ECO:0007669"/>
    <property type="project" value="UniProtKB-KW"/>
</dbReference>
<feature type="active site" evidence="8">
    <location>
        <position position="353"/>
    </location>
</feature>
<reference evidence="11" key="1">
    <citation type="submission" date="2022-06" db="EMBL/GenBank/DDBJ databases">
        <title>Genome sequencing of Brevibacillus sp. BB3-R1.</title>
        <authorList>
            <person name="Heo J."/>
            <person name="Lee D."/>
            <person name="Won M."/>
            <person name="Han B.-H."/>
            <person name="Hong S.-B."/>
            <person name="Kwon S.-W."/>
        </authorList>
    </citation>
    <scope>NUCLEOTIDE SEQUENCE</scope>
    <source>
        <strain evidence="11">BB3-R1</strain>
    </source>
</reference>
<feature type="binding site" evidence="8">
    <location>
        <position position="349"/>
    </location>
    <ligand>
        <name>Mn(2+)</name>
        <dbReference type="ChEBI" id="CHEBI:29035"/>
        <label>1</label>
    </ligand>
</feature>
<comment type="similarity">
    <text evidence="3 8">Belongs to the peptidase M17 family.</text>
</comment>
<dbReference type="Proteomes" id="UP001056500">
    <property type="component" value="Chromosome"/>
</dbReference>
<evidence type="ECO:0000256" key="2">
    <source>
        <dbReference type="ARBA" id="ARBA00000967"/>
    </source>
</evidence>
<dbReference type="HAMAP" id="MF_00181">
    <property type="entry name" value="Cytosol_peptidase_M17"/>
    <property type="match status" value="1"/>
</dbReference>
<dbReference type="EC" id="3.4.11.1" evidence="8"/>
<dbReference type="InterPro" id="IPR043472">
    <property type="entry name" value="Macro_dom-like"/>
</dbReference>
<organism evidence="11 12">
    <name type="scientific">Brevibacillus ruminantium</name>
    <dbReference type="NCBI Taxonomy" id="2950604"/>
    <lineage>
        <taxon>Bacteria</taxon>
        <taxon>Bacillati</taxon>
        <taxon>Bacillota</taxon>
        <taxon>Bacilli</taxon>
        <taxon>Bacillales</taxon>
        <taxon>Paenibacillaceae</taxon>
        <taxon>Brevibacillus</taxon>
    </lineage>
</organism>
<keyword evidence="5 8" id="KW-0645">Protease</keyword>
<dbReference type="NCBIfam" id="NF002083">
    <property type="entry name" value="PRK00913.3-5"/>
    <property type="match status" value="1"/>
</dbReference>
<feature type="binding site" evidence="8">
    <location>
        <position position="290"/>
    </location>
    <ligand>
        <name>Mn(2+)</name>
        <dbReference type="ChEBI" id="CHEBI:29035"/>
        <label>2</label>
    </ligand>
</feature>
<dbReference type="InterPro" id="IPR000819">
    <property type="entry name" value="Peptidase_M17_C"/>
</dbReference>
<dbReference type="RefSeq" id="WP_251873963.1">
    <property type="nucleotide sequence ID" value="NZ_CP098755.1"/>
</dbReference>
<name>A0ABY4WII2_9BACL</name>
<evidence type="ECO:0000256" key="6">
    <source>
        <dbReference type="ARBA" id="ARBA00022801"/>
    </source>
</evidence>
<comment type="catalytic activity">
    <reaction evidence="2 8">
        <text>Release of an N-terminal amino acid, preferentially leucine, but not glutamic or aspartic acids.</text>
        <dbReference type="EC" id="3.4.11.10"/>
    </reaction>
</comment>
<dbReference type="SUPFAM" id="SSF53187">
    <property type="entry name" value="Zn-dependent exopeptidases"/>
    <property type="match status" value="1"/>
</dbReference>
<dbReference type="CDD" id="cd00433">
    <property type="entry name" value="Peptidase_M17"/>
    <property type="match status" value="1"/>
</dbReference>
<dbReference type="EC" id="3.4.11.10" evidence="8"/>
<comment type="subcellular location">
    <subcellularLocation>
        <location evidence="8">Cytoplasm</location>
    </subcellularLocation>
</comment>
<comment type="catalytic activity">
    <reaction evidence="1 8">
        <text>Release of an N-terminal amino acid, Xaa-|-Yaa-, in which Xaa is preferably Leu, but may be other amino acids including Pro although not Arg or Lys, and Yaa may be Pro. Amino acid amides and methyl esters are also readily hydrolyzed, but rates on arylamides are exceedingly low.</text>
        <dbReference type="EC" id="3.4.11.1"/>
    </reaction>
</comment>
<dbReference type="InterPro" id="IPR023042">
    <property type="entry name" value="Peptidase_M17_leu_NH2_pept"/>
</dbReference>
<dbReference type="Gene3D" id="3.40.630.10">
    <property type="entry name" value="Zn peptidases"/>
    <property type="match status" value="1"/>
</dbReference>
<keyword evidence="6 8" id="KW-0378">Hydrolase</keyword>
<sequence>MNVTVEKRTEWKDIDCDELIIPLWKGEAIAEVYPELDQFFAGSLAAMQEEKEISGEAKAVTVIHTMGKLAAKKLLIAGMGSPESFDFVSARASFARAAKTAGAKGKEKTVAIDLRTVGSLDMDRFSQAVTEAFGLSAYHYEGYRLKPKREAAALGTVQLLVDSDEAAATSMIGVMRGEALVQGTNLARTLVNEPGNYMTPTALKDAIVEVAKRYGMEYEVLAQDKLVEMGMGGVLSVAKGSAEEPFVVAVKYQGKETWEDVIGLIGKGVTFDTGGISIKPVAGMEDMKSDMGGAAAMIGALEALGQLKPKANVLTVIGCVENMPSSTAYKPGDVITTMSGKTVEIITTDAEGRLVLADCITYAKAKGVSCLVDAATLTGGIVVALGNFCSGVMTNNDALVGELLSAAGQAGERLWQLPTFEEYRELNKSRFADLKNSGGRYGHGIIGGVFLQEFAEETPWAHLDIAGTAYVASVSDLHPSGATGVMVRTIAQFVLNRSQV</sequence>
<dbReference type="PRINTS" id="PR00481">
    <property type="entry name" value="LAMNOPPTDASE"/>
</dbReference>
<proteinExistence type="inferred from homology"/>
<evidence type="ECO:0000256" key="5">
    <source>
        <dbReference type="ARBA" id="ARBA00022670"/>
    </source>
</evidence>
<dbReference type="InterPro" id="IPR011356">
    <property type="entry name" value="Leucine_aapep/pepB"/>
</dbReference>
<keyword evidence="8" id="KW-0963">Cytoplasm</keyword>